<evidence type="ECO:0000313" key="5">
    <source>
        <dbReference type="EMBL" id="WZB90436.1"/>
    </source>
</evidence>
<dbReference type="CDD" id="cd00796">
    <property type="entry name" value="INT_Rci_Hp1_C"/>
    <property type="match status" value="1"/>
</dbReference>
<proteinExistence type="inferred from homology"/>
<protein>
    <submittedName>
        <fullName evidence="5">Site-specific integrase</fullName>
    </submittedName>
</protein>
<evidence type="ECO:0000256" key="2">
    <source>
        <dbReference type="ARBA" id="ARBA00023125"/>
    </source>
</evidence>
<dbReference type="InterPro" id="IPR013762">
    <property type="entry name" value="Integrase-like_cat_sf"/>
</dbReference>
<feature type="domain" description="Tyr recombinase" evidence="4">
    <location>
        <begin position="7"/>
        <end position="187"/>
    </location>
</feature>
<keyword evidence="3" id="KW-0233">DNA recombination</keyword>
<comment type="similarity">
    <text evidence="1">Belongs to the 'phage' integrase family.</text>
</comment>
<evidence type="ECO:0000256" key="1">
    <source>
        <dbReference type="ARBA" id="ARBA00008857"/>
    </source>
</evidence>
<geneLocation type="plasmid" evidence="5 6">
    <name>unnamed</name>
</geneLocation>
<dbReference type="Gene3D" id="1.10.443.10">
    <property type="entry name" value="Intergrase catalytic core"/>
    <property type="match status" value="1"/>
</dbReference>
<dbReference type="Proteomes" id="UP001483337">
    <property type="component" value="Plasmid unnamed"/>
</dbReference>
<gene>
    <name evidence="5" type="ORF">WJM97_22810</name>
</gene>
<evidence type="ECO:0000313" key="6">
    <source>
        <dbReference type="Proteomes" id="UP001483337"/>
    </source>
</evidence>
<dbReference type="InterPro" id="IPR050090">
    <property type="entry name" value="Tyrosine_recombinase_XerCD"/>
</dbReference>
<reference evidence="5 6" key="1">
    <citation type="submission" date="2024-04" db="EMBL/GenBank/DDBJ databases">
        <title>Okeanomitos corallinicola gen. &amp; sp. nov. (Nostocales, Cyanobacteria), a new toxic marine heterocyst-forming cyanobacterium from a coral reef.</title>
        <authorList>
            <person name="Li H."/>
            <person name="Li R."/>
            <person name="Kang J."/>
            <person name="Hii K.S."/>
            <person name="Mohamed H.F."/>
            <person name="Xu X."/>
            <person name="Luo Z."/>
        </authorList>
    </citation>
    <scope>NUCLEOTIDE SEQUENCE [LARGE SCALE GENOMIC DNA]</scope>
    <source>
        <strain evidence="5 6">TIOX110</strain>
        <plasmid evidence="5 6">unnamed</plasmid>
    </source>
</reference>
<dbReference type="RefSeq" id="WP_353933326.1">
    <property type="nucleotide sequence ID" value="NZ_CP150887.1"/>
</dbReference>
<dbReference type="InterPro" id="IPR002104">
    <property type="entry name" value="Integrase_catalytic"/>
</dbReference>
<evidence type="ECO:0000256" key="3">
    <source>
        <dbReference type="ARBA" id="ARBA00023172"/>
    </source>
</evidence>
<dbReference type="EMBL" id="CP150887">
    <property type="protein sequence ID" value="WZB90436.1"/>
    <property type="molecule type" value="Genomic_DNA"/>
</dbReference>
<dbReference type="PROSITE" id="PS51898">
    <property type="entry name" value="TYR_RECOMBINASE"/>
    <property type="match status" value="1"/>
</dbReference>
<keyword evidence="5" id="KW-0614">Plasmid</keyword>
<keyword evidence="6" id="KW-1185">Reference proteome</keyword>
<keyword evidence="2" id="KW-0238">DNA-binding</keyword>
<organism evidence="5 6">
    <name type="scientific">Okeanomitos corallinicola TIOX110</name>
    <dbReference type="NCBI Taxonomy" id="3133117"/>
    <lineage>
        <taxon>Bacteria</taxon>
        <taxon>Bacillati</taxon>
        <taxon>Cyanobacteriota</taxon>
        <taxon>Cyanophyceae</taxon>
        <taxon>Nostocales</taxon>
        <taxon>Aphanizomenonaceae</taxon>
        <taxon>Okeanomitos</taxon>
    </lineage>
</organism>
<dbReference type="PANTHER" id="PTHR30349">
    <property type="entry name" value="PHAGE INTEGRASE-RELATED"/>
    <property type="match status" value="1"/>
</dbReference>
<dbReference type="SUPFAM" id="SSF56349">
    <property type="entry name" value="DNA breaking-rejoining enzymes"/>
    <property type="match status" value="1"/>
</dbReference>
<name>A0ABZ2UZI0_9CYAN</name>
<sequence length="189" mass="21325">MKNNRHGQATIFSNQDYEKIISCTVGENHRMIFRVAYYTGARMGEVVKLKTSDVYQESGKVLEVITYQAASTKTKETRQVPVNPKLKEFLQVYWQLQKPDHSGYLFPGMTKHLQFQSADDAFRRAIRCAGLDGLGFSTHSFRRTAATNLANAGIGIPVIQRFTGHRSLGNLQRYIDSSPVHVEKAVLCL</sequence>
<evidence type="ECO:0000259" key="4">
    <source>
        <dbReference type="PROSITE" id="PS51898"/>
    </source>
</evidence>
<accession>A0ABZ2UZI0</accession>
<dbReference type="PANTHER" id="PTHR30349:SF41">
    <property type="entry name" value="INTEGRASE_RECOMBINASE PROTEIN MJ0367-RELATED"/>
    <property type="match status" value="1"/>
</dbReference>
<dbReference type="Pfam" id="PF00589">
    <property type="entry name" value="Phage_integrase"/>
    <property type="match status" value="1"/>
</dbReference>
<dbReference type="InterPro" id="IPR011010">
    <property type="entry name" value="DNA_brk_join_enz"/>
</dbReference>